<gene>
    <name evidence="9" type="ORF">ATZ35_01995</name>
</gene>
<evidence type="ECO:0000313" key="10">
    <source>
        <dbReference type="Proteomes" id="UP000067523"/>
    </source>
</evidence>
<dbReference type="GO" id="GO:0005886">
    <property type="term" value="C:plasma membrane"/>
    <property type="evidence" value="ECO:0007669"/>
    <property type="project" value="UniProtKB-SubCell"/>
</dbReference>
<dbReference type="PANTHER" id="PTHR30561">
    <property type="entry name" value="SMR FAMILY PROTON-DEPENDENT DRUG EFFLUX TRANSPORTER SUGE"/>
    <property type="match status" value="1"/>
</dbReference>
<dbReference type="InterPro" id="IPR000390">
    <property type="entry name" value="Small_drug/metabolite_transptr"/>
</dbReference>
<dbReference type="Pfam" id="PF00893">
    <property type="entry name" value="Multi_Drug_Res"/>
    <property type="match status" value="1"/>
</dbReference>
<organism evidence="9 10">
    <name type="scientific">Enterococcus rotai</name>
    <dbReference type="NCBI Taxonomy" id="118060"/>
    <lineage>
        <taxon>Bacteria</taxon>
        <taxon>Bacillati</taxon>
        <taxon>Bacillota</taxon>
        <taxon>Bacilli</taxon>
        <taxon>Lactobacillales</taxon>
        <taxon>Enterococcaceae</taxon>
        <taxon>Enterococcus</taxon>
    </lineage>
</organism>
<dbReference type="Proteomes" id="UP000067523">
    <property type="component" value="Chromosome"/>
</dbReference>
<dbReference type="FunFam" id="1.10.3730.20:FF:000001">
    <property type="entry name" value="Quaternary ammonium compound resistance transporter SugE"/>
    <property type="match status" value="1"/>
</dbReference>
<feature type="transmembrane region" description="Helical" evidence="8">
    <location>
        <begin position="56"/>
        <end position="79"/>
    </location>
</feature>
<evidence type="ECO:0000256" key="1">
    <source>
        <dbReference type="ARBA" id="ARBA00004651"/>
    </source>
</evidence>
<proteinExistence type="inferred from homology"/>
<dbReference type="Gene3D" id="1.10.3730.20">
    <property type="match status" value="1"/>
</dbReference>
<keyword evidence="3" id="KW-1003">Cell membrane</keyword>
<evidence type="ECO:0000256" key="7">
    <source>
        <dbReference type="RuleBase" id="RU003942"/>
    </source>
</evidence>
<protein>
    <submittedName>
        <fullName evidence="9">Multidrug resistance protein SMR</fullName>
    </submittedName>
</protein>
<dbReference type="AlphaFoldDB" id="A0A0U2XAY8"/>
<accession>A0A0U2XAY8</accession>
<keyword evidence="10" id="KW-1185">Reference proteome</keyword>
<keyword evidence="4 7" id="KW-0812">Transmembrane</keyword>
<comment type="similarity">
    <text evidence="7">Belongs to the drug/metabolite transporter (DMT) superfamily. Small multidrug resistance (SMR) (TC 2.A.7.1) family.</text>
</comment>
<feature type="transmembrane region" description="Helical" evidence="8">
    <location>
        <begin position="86"/>
        <end position="103"/>
    </location>
</feature>
<name>A0A0U2XAY8_9ENTE</name>
<reference evidence="10" key="1">
    <citation type="submission" date="2015-12" db="EMBL/GenBank/DDBJ databases">
        <authorList>
            <person name="Lauer A."/>
            <person name="Humrighouse B."/>
            <person name="Loparev V."/>
            <person name="Shewmaker P.L."/>
            <person name="Whitney A.M."/>
            <person name="McLaughlin R.W."/>
        </authorList>
    </citation>
    <scope>NUCLEOTIDE SEQUENCE [LARGE SCALE GENOMIC DNA]</scope>
    <source>
        <strain evidence="10">LMG 26678</strain>
    </source>
</reference>
<keyword evidence="2" id="KW-0813">Transport</keyword>
<evidence type="ECO:0000256" key="8">
    <source>
        <dbReference type="SAM" id="Phobius"/>
    </source>
</evidence>
<comment type="subcellular location">
    <subcellularLocation>
        <location evidence="1 7">Cell membrane</location>
        <topology evidence="1 7">Multi-pass membrane protein</topology>
    </subcellularLocation>
</comment>
<evidence type="ECO:0000256" key="3">
    <source>
        <dbReference type="ARBA" id="ARBA00022475"/>
    </source>
</evidence>
<dbReference type="SUPFAM" id="SSF103481">
    <property type="entry name" value="Multidrug resistance efflux transporter EmrE"/>
    <property type="match status" value="1"/>
</dbReference>
<evidence type="ECO:0000256" key="5">
    <source>
        <dbReference type="ARBA" id="ARBA00022989"/>
    </source>
</evidence>
<sequence length="104" mass="11449">MSWLFLIIAGIFEMLGVGSINRFNQNKDKMSLCLLFLTFGSSFIFLYLAMKTLPMGVSYAIWTGIGAAGGAILGMIFYGESKDWRRIVFIGIILVSVIGLKLIG</sequence>
<feature type="transmembrane region" description="Helical" evidence="8">
    <location>
        <begin position="30"/>
        <end position="50"/>
    </location>
</feature>
<evidence type="ECO:0000313" key="9">
    <source>
        <dbReference type="EMBL" id="ALS35969.1"/>
    </source>
</evidence>
<dbReference type="InterPro" id="IPR037185">
    <property type="entry name" value="EmrE-like"/>
</dbReference>
<dbReference type="GO" id="GO:0022857">
    <property type="term" value="F:transmembrane transporter activity"/>
    <property type="evidence" value="ECO:0007669"/>
    <property type="project" value="InterPro"/>
</dbReference>
<dbReference type="RefSeq" id="WP_208929090.1">
    <property type="nucleotide sequence ID" value="NZ_CP013655.1"/>
</dbReference>
<evidence type="ECO:0000256" key="2">
    <source>
        <dbReference type="ARBA" id="ARBA00022448"/>
    </source>
</evidence>
<keyword evidence="5 8" id="KW-1133">Transmembrane helix</keyword>
<dbReference type="EMBL" id="CP013655">
    <property type="protein sequence ID" value="ALS35969.1"/>
    <property type="molecule type" value="Genomic_DNA"/>
</dbReference>
<dbReference type="PANTHER" id="PTHR30561:SF0">
    <property type="entry name" value="GUANIDINIUM EXPORTER"/>
    <property type="match status" value="1"/>
</dbReference>
<dbReference type="InterPro" id="IPR045324">
    <property type="entry name" value="Small_multidrug_res"/>
</dbReference>
<evidence type="ECO:0000256" key="4">
    <source>
        <dbReference type="ARBA" id="ARBA00022692"/>
    </source>
</evidence>
<keyword evidence="6 8" id="KW-0472">Membrane</keyword>
<feature type="transmembrane region" description="Helical" evidence="8">
    <location>
        <begin position="6"/>
        <end position="23"/>
    </location>
</feature>
<dbReference type="STRING" id="118060.ATZ35_01995"/>
<evidence type="ECO:0000256" key="6">
    <source>
        <dbReference type="ARBA" id="ARBA00023136"/>
    </source>
</evidence>
<dbReference type="KEGG" id="erx:ATZ35_01995"/>